<dbReference type="AlphaFoldDB" id="A0AAD6VL07"/>
<evidence type="ECO:0000313" key="2">
    <source>
        <dbReference type="EMBL" id="KAJ7215982.1"/>
    </source>
</evidence>
<proteinExistence type="predicted"/>
<evidence type="ECO:0000313" key="3">
    <source>
        <dbReference type="Proteomes" id="UP001219525"/>
    </source>
</evidence>
<keyword evidence="3" id="KW-1185">Reference proteome</keyword>
<dbReference type="EMBL" id="JARJCW010000016">
    <property type="protein sequence ID" value="KAJ7215982.1"/>
    <property type="molecule type" value="Genomic_DNA"/>
</dbReference>
<evidence type="ECO:0000256" key="1">
    <source>
        <dbReference type="SAM" id="MobiDB-lite"/>
    </source>
</evidence>
<gene>
    <name evidence="2" type="ORF">GGX14DRAFT_607058</name>
</gene>
<organism evidence="2 3">
    <name type="scientific">Mycena pura</name>
    <dbReference type="NCBI Taxonomy" id="153505"/>
    <lineage>
        <taxon>Eukaryota</taxon>
        <taxon>Fungi</taxon>
        <taxon>Dikarya</taxon>
        <taxon>Basidiomycota</taxon>
        <taxon>Agaricomycotina</taxon>
        <taxon>Agaricomycetes</taxon>
        <taxon>Agaricomycetidae</taxon>
        <taxon>Agaricales</taxon>
        <taxon>Marasmiineae</taxon>
        <taxon>Mycenaceae</taxon>
        <taxon>Mycena</taxon>
    </lineage>
</organism>
<accession>A0AAD6VL07</accession>
<sequence length="331" mass="36984">MNSPRAPLPREPRPAGGRPNGTHTTRARRRPSFGVSSAGTGDCAPDETKGAQGWHFRAVQDGYLGGEAGLENCSFVLPAPTCSQGWHFRAVQDGYLGGEGIWARSTVRPALALTPVALPHPAHAQTSESQYTYLYTDDGLDPMVCLYRVFAPLVPSTRLTHICTCFRDPYCPLRAWGIPIWKILSFHYWDYADHPLGRKWTLSPEPYLPRPRQHLPGLQRAALLHRARRRLRCGRAVQEADAALPAGVANLGGTGPTQFYEAVARLWVLRANAVRRAPPRRTLHQPATPSAQWDSAHPDDRSKWEAQHEALKQLGRPHVYNVFKDDEDERF</sequence>
<comment type="caution">
    <text evidence="2">The sequence shown here is derived from an EMBL/GenBank/DDBJ whole genome shotgun (WGS) entry which is preliminary data.</text>
</comment>
<feature type="region of interest" description="Disordered" evidence="1">
    <location>
        <begin position="1"/>
        <end position="50"/>
    </location>
</feature>
<protein>
    <submittedName>
        <fullName evidence="2">Uncharacterized protein</fullName>
    </submittedName>
</protein>
<feature type="region of interest" description="Disordered" evidence="1">
    <location>
        <begin position="279"/>
        <end position="304"/>
    </location>
</feature>
<name>A0AAD6VL07_9AGAR</name>
<dbReference type="Proteomes" id="UP001219525">
    <property type="component" value="Unassembled WGS sequence"/>
</dbReference>
<reference evidence="2" key="1">
    <citation type="submission" date="2023-03" db="EMBL/GenBank/DDBJ databases">
        <title>Massive genome expansion in bonnet fungi (Mycena s.s.) driven by repeated elements and novel gene families across ecological guilds.</title>
        <authorList>
            <consortium name="Lawrence Berkeley National Laboratory"/>
            <person name="Harder C.B."/>
            <person name="Miyauchi S."/>
            <person name="Viragh M."/>
            <person name="Kuo A."/>
            <person name="Thoen E."/>
            <person name="Andreopoulos B."/>
            <person name="Lu D."/>
            <person name="Skrede I."/>
            <person name="Drula E."/>
            <person name="Henrissat B."/>
            <person name="Morin E."/>
            <person name="Kohler A."/>
            <person name="Barry K."/>
            <person name="LaButti K."/>
            <person name="Morin E."/>
            <person name="Salamov A."/>
            <person name="Lipzen A."/>
            <person name="Mereny Z."/>
            <person name="Hegedus B."/>
            <person name="Baldrian P."/>
            <person name="Stursova M."/>
            <person name="Weitz H."/>
            <person name="Taylor A."/>
            <person name="Grigoriev I.V."/>
            <person name="Nagy L.G."/>
            <person name="Martin F."/>
            <person name="Kauserud H."/>
        </authorList>
    </citation>
    <scope>NUCLEOTIDE SEQUENCE</scope>
    <source>
        <strain evidence="2">9144</strain>
    </source>
</reference>